<reference evidence="2 3" key="1">
    <citation type="journal article" date="2003" name="Extremophiles">
        <title>Halomonas glaciei sp. nov. isolated from fast ice of Adelie Land, Antarctica.</title>
        <authorList>
            <person name="Reddy G.S."/>
            <person name="Raghavan P.U."/>
            <person name="Sarita N.B."/>
            <person name="Prakash J.S."/>
            <person name="Nagesh N."/>
            <person name="Delille D."/>
            <person name="Shivaji S."/>
        </authorList>
    </citation>
    <scope>NUCLEOTIDE SEQUENCE [LARGE SCALE GENOMIC DNA]</scope>
    <source>
        <strain evidence="2 3">DD39</strain>
    </source>
</reference>
<dbReference type="EMBL" id="JACCDE010000006">
    <property type="protein sequence ID" value="NYS77240.1"/>
    <property type="molecule type" value="Genomic_DNA"/>
</dbReference>
<sequence length="101" mass="10935">MNKQFVTNVVPTDDQKNAALEKMASVVAEALLPEIKKYVDQRLNDAGVSAAGGDMAANLSQYMPPPADDDRWNTLPDGDAPRASNGRKMPSSLTDLYELPD</sequence>
<gene>
    <name evidence="2" type="ORF">HZS80_05850</name>
</gene>
<evidence type="ECO:0000256" key="1">
    <source>
        <dbReference type="SAM" id="MobiDB-lite"/>
    </source>
</evidence>
<organism evidence="2 3">
    <name type="scientific">Vreelandella glaciei</name>
    <dbReference type="NCBI Taxonomy" id="186761"/>
    <lineage>
        <taxon>Bacteria</taxon>
        <taxon>Pseudomonadati</taxon>
        <taxon>Pseudomonadota</taxon>
        <taxon>Gammaproteobacteria</taxon>
        <taxon>Oceanospirillales</taxon>
        <taxon>Halomonadaceae</taxon>
        <taxon>Vreelandella</taxon>
    </lineage>
</organism>
<dbReference type="AlphaFoldDB" id="A0A7Z0LRD7"/>
<dbReference type="Proteomes" id="UP000526892">
    <property type="component" value="Unassembled WGS sequence"/>
</dbReference>
<evidence type="ECO:0000313" key="3">
    <source>
        <dbReference type="Proteomes" id="UP000526892"/>
    </source>
</evidence>
<keyword evidence="3" id="KW-1185">Reference proteome</keyword>
<comment type="caution">
    <text evidence="2">The sequence shown here is derived from an EMBL/GenBank/DDBJ whole genome shotgun (WGS) entry which is preliminary data.</text>
</comment>
<protein>
    <submittedName>
        <fullName evidence="2">Uncharacterized protein</fullName>
    </submittedName>
</protein>
<dbReference type="RefSeq" id="WP_179915424.1">
    <property type="nucleotide sequence ID" value="NZ_JACCDE010000006.1"/>
</dbReference>
<name>A0A7Z0LRD7_9GAMM</name>
<feature type="region of interest" description="Disordered" evidence="1">
    <location>
        <begin position="57"/>
        <end position="101"/>
    </location>
</feature>
<evidence type="ECO:0000313" key="2">
    <source>
        <dbReference type="EMBL" id="NYS77240.1"/>
    </source>
</evidence>
<accession>A0A7Z0LRD7</accession>
<proteinExistence type="predicted"/>